<sequence>PLRDVLFSAKPEDLPSALAVAQELETSHKRYEFAEAFALGNAGKPYRPRPYQQNYQSTENKNQNINKPIPMEVDNGSSFYRQRNKFHLNVVMIEFYLTVTRFIKYR</sequence>
<proteinExistence type="predicted"/>
<feature type="region of interest" description="Disordered" evidence="1">
    <location>
        <begin position="44"/>
        <end position="69"/>
    </location>
</feature>
<feature type="non-terminal residue" evidence="2">
    <location>
        <position position="1"/>
    </location>
</feature>
<evidence type="ECO:0000256" key="1">
    <source>
        <dbReference type="SAM" id="MobiDB-lite"/>
    </source>
</evidence>
<protein>
    <submittedName>
        <fullName evidence="2">(Mediterranean fruit fly) hypothetical protein</fullName>
    </submittedName>
</protein>
<dbReference type="EMBL" id="CAJHJT010000023">
    <property type="protein sequence ID" value="CAD7000978.1"/>
    <property type="molecule type" value="Genomic_DNA"/>
</dbReference>
<organism evidence="2 3">
    <name type="scientific">Ceratitis capitata</name>
    <name type="common">Mediterranean fruit fly</name>
    <name type="synonym">Tephritis capitata</name>
    <dbReference type="NCBI Taxonomy" id="7213"/>
    <lineage>
        <taxon>Eukaryota</taxon>
        <taxon>Metazoa</taxon>
        <taxon>Ecdysozoa</taxon>
        <taxon>Arthropoda</taxon>
        <taxon>Hexapoda</taxon>
        <taxon>Insecta</taxon>
        <taxon>Pterygota</taxon>
        <taxon>Neoptera</taxon>
        <taxon>Endopterygota</taxon>
        <taxon>Diptera</taxon>
        <taxon>Brachycera</taxon>
        <taxon>Muscomorpha</taxon>
        <taxon>Tephritoidea</taxon>
        <taxon>Tephritidae</taxon>
        <taxon>Ceratitis</taxon>
        <taxon>Ceratitis</taxon>
    </lineage>
</organism>
<gene>
    <name evidence="2" type="ORF">CCAP1982_LOCUS9451</name>
</gene>
<keyword evidence="3" id="KW-1185">Reference proteome</keyword>
<comment type="caution">
    <text evidence="2">The sequence shown here is derived from an EMBL/GenBank/DDBJ whole genome shotgun (WGS) entry which is preliminary data.</text>
</comment>
<feature type="compositionally biased region" description="Polar residues" evidence="1">
    <location>
        <begin position="51"/>
        <end position="66"/>
    </location>
</feature>
<reference evidence="2" key="1">
    <citation type="submission" date="2020-11" db="EMBL/GenBank/DDBJ databases">
        <authorList>
            <person name="Whitehead M."/>
        </authorList>
    </citation>
    <scope>NUCLEOTIDE SEQUENCE</scope>
    <source>
        <strain evidence="2">EGII</strain>
    </source>
</reference>
<name>A0A811URM8_CERCA</name>
<dbReference type="Proteomes" id="UP000606786">
    <property type="component" value="Unassembled WGS sequence"/>
</dbReference>
<evidence type="ECO:0000313" key="2">
    <source>
        <dbReference type="EMBL" id="CAD7000978.1"/>
    </source>
</evidence>
<evidence type="ECO:0000313" key="3">
    <source>
        <dbReference type="Proteomes" id="UP000606786"/>
    </source>
</evidence>
<dbReference type="AlphaFoldDB" id="A0A811URM8"/>
<accession>A0A811URM8</accession>
<feature type="non-terminal residue" evidence="2">
    <location>
        <position position="106"/>
    </location>
</feature>